<proteinExistence type="predicted"/>
<evidence type="ECO:0000313" key="3">
    <source>
        <dbReference type="Proteomes" id="UP000192501"/>
    </source>
</evidence>
<dbReference type="Gene3D" id="3.20.20.190">
    <property type="entry name" value="Phosphatidylinositol (PI) phosphodiesterase"/>
    <property type="match status" value="1"/>
</dbReference>
<comment type="caution">
    <text evidence="2">The sequence shown here is derived from an EMBL/GenBank/DDBJ whole genome shotgun (WGS) entry which is preliminary data.</text>
</comment>
<dbReference type="PANTHER" id="PTHR46211">
    <property type="entry name" value="GLYCEROPHOSPHORYL DIESTER PHOSPHODIESTERASE"/>
    <property type="match status" value="1"/>
</dbReference>
<feature type="domain" description="GP-PDE" evidence="1">
    <location>
        <begin position="62"/>
        <end position="293"/>
    </location>
</feature>
<dbReference type="VEuPathDB" id="MicrosporidiaDB:HERIO_2032"/>
<dbReference type="InterPro" id="IPR030395">
    <property type="entry name" value="GP_PDE_dom"/>
</dbReference>
<dbReference type="GO" id="GO:0008081">
    <property type="term" value="F:phosphoric diester hydrolase activity"/>
    <property type="evidence" value="ECO:0007669"/>
    <property type="project" value="InterPro"/>
</dbReference>
<dbReference type="PANTHER" id="PTHR46211:SF14">
    <property type="entry name" value="GLYCEROPHOSPHODIESTER PHOSPHODIESTERASE"/>
    <property type="match status" value="1"/>
</dbReference>
<dbReference type="AlphaFoldDB" id="A0A1X0QFA3"/>
<protein>
    <recommendedName>
        <fullName evidence="1">GP-PDE domain-containing protein</fullName>
    </recommendedName>
</protein>
<dbReference type="PROSITE" id="PS51704">
    <property type="entry name" value="GP_PDE"/>
    <property type="match status" value="1"/>
</dbReference>
<organism evidence="2 3">
    <name type="scientific">Hepatospora eriocheir</name>
    <dbReference type="NCBI Taxonomy" id="1081669"/>
    <lineage>
        <taxon>Eukaryota</taxon>
        <taxon>Fungi</taxon>
        <taxon>Fungi incertae sedis</taxon>
        <taxon>Microsporidia</taxon>
        <taxon>Hepatosporidae</taxon>
        <taxon>Hepatospora</taxon>
    </lineage>
</organism>
<dbReference type="VEuPathDB" id="MicrosporidiaDB:A0H76_2456"/>
<dbReference type="Pfam" id="PF03009">
    <property type="entry name" value="GDPD"/>
    <property type="match status" value="1"/>
</dbReference>
<dbReference type="Proteomes" id="UP000192501">
    <property type="component" value="Unassembled WGS sequence"/>
</dbReference>
<dbReference type="GO" id="GO:0006629">
    <property type="term" value="P:lipid metabolic process"/>
    <property type="evidence" value="ECO:0007669"/>
    <property type="project" value="InterPro"/>
</dbReference>
<reference evidence="2 3" key="1">
    <citation type="journal article" date="2017" name="Environ. Microbiol.">
        <title>Decay of the glycolytic pathway and adaptation to intranuclear parasitism within Enterocytozoonidae microsporidia.</title>
        <authorList>
            <person name="Wiredu Boakye D."/>
            <person name="Jaroenlak P."/>
            <person name="Prachumwat A."/>
            <person name="Williams T.A."/>
            <person name="Bateman K.S."/>
            <person name="Itsathitphaisarn O."/>
            <person name="Sritunyalucksana K."/>
            <person name="Paszkiewicz K.H."/>
            <person name="Moore K.A."/>
            <person name="Stentiford G.D."/>
            <person name="Williams B.A."/>
        </authorList>
    </citation>
    <scope>NUCLEOTIDE SEQUENCE [LARGE SCALE GENOMIC DNA]</scope>
    <source>
        <strain evidence="3">canceri</strain>
    </source>
</reference>
<evidence type="ECO:0000313" key="2">
    <source>
        <dbReference type="EMBL" id="ORD98456.1"/>
    </source>
</evidence>
<gene>
    <name evidence="2" type="ORF">A0H76_2456</name>
</gene>
<accession>A0A1X0QFA3</accession>
<dbReference type="InterPro" id="IPR017946">
    <property type="entry name" value="PLC-like_Pdiesterase_TIM-brl"/>
</dbReference>
<name>A0A1X0QFA3_9MICR</name>
<sequence length="293" mass="34686">MIMQVRKVKEIYQVTVKSVIENGEDLVCGPFEVGKFSDVDLHKLEDFTFTPITPFISYRIVGSDDYHRENNIKLPKENSYEAGLLAKSLNIEASEIDLQLTKDNYVVIYHDDYVKYNGSKKYIYQNTFADLVKFDSSIYEFSEILKVDLYLNLELKCSCYPVNRRIDLFWAVIDILTKFKRFDRFFFSSFDWFTCFFIKSLTNCFKSKKFLVLGLICCNFDNIKSMTFEYYSYLDGIVYYYRYVDDNYKKLFSNLIAENKDIGCYDVITKEEFKKAKKVCNFVISDNLNLNKE</sequence>
<dbReference type="EMBL" id="LTAI01000663">
    <property type="protein sequence ID" value="ORD98456.1"/>
    <property type="molecule type" value="Genomic_DNA"/>
</dbReference>
<dbReference type="SUPFAM" id="SSF51695">
    <property type="entry name" value="PLC-like phosphodiesterases"/>
    <property type="match status" value="1"/>
</dbReference>
<evidence type="ECO:0000259" key="1">
    <source>
        <dbReference type="PROSITE" id="PS51704"/>
    </source>
</evidence>